<evidence type="ECO:0000256" key="5">
    <source>
        <dbReference type="ARBA" id="ARBA00022741"/>
    </source>
</evidence>
<keyword evidence="2" id="KW-0217">Developmental protein</keyword>
<keyword evidence="12" id="KW-0808">Transferase</keyword>
<protein>
    <submittedName>
        <fullName evidence="14">TSSK1-like protein</fullName>
    </submittedName>
</protein>
<evidence type="ECO:0000259" key="13">
    <source>
        <dbReference type="PROSITE" id="PS50011"/>
    </source>
</evidence>
<feature type="binding site" evidence="11">
    <location>
        <position position="50"/>
    </location>
    <ligand>
        <name>ATP</name>
        <dbReference type="ChEBI" id="CHEBI:30616"/>
    </ligand>
</feature>
<dbReference type="PROSITE" id="PS00107">
    <property type="entry name" value="PROTEIN_KINASE_ATP"/>
    <property type="match status" value="1"/>
</dbReference>
<gene>
    <name evidence="14" type="ORF">MAR_028147</name>
</gene>
<dbReference type="Proteomes" id="UP001164746">
    <property type="component" value="Chromosome 2"/>
</dbReference>
<evidence type="ECO:0000256" key="4">
    <source>
        <dbReference type="ARBA" id="ARBA00022723"/>
    </source>
</evidence>
<keyword evidence="12" id="KW-0723">Serine/threonine-protein kinase</keyword>
<feature type="domain" description="Protein kinase" evidence="13">
    <location>
        <begin position="21"/>
        <end position="280"/>
    </location>
</feature>
<keyword evidence="3" id="KW-0597">Phosphoprotein</keyword>
<evidence type="ECO:0000313" key="14">
    <source>
        <dbReference type="EMBL" id="WAQ95457.1"/>
    </source>
</evidence>
<keyword evidence="12" id="KW-0418">Kinase</keyword>
<evidence type="ECO:0000256" key="9">
    <source>
        <dbReference type="ARBA" id="ARBA00022843"/>
    </source>
</evidence>
<dbReference type="InterPro" id="IPR000719">
    <property type="entry name" value="Prot_kinase_dom"/>
</dbReference>
<reference evidence="14" key="1">
    <citation type="submission" date="2022-11" db="EMBL/GenBank/DDBJ databases">
        <title>Centuries of genome instability and evolution in soft-shell clam transmissible cancer (bioRxiv).</title>
        <authorList>
            <person name="Hart S.F.M."/>
            <person name="Yonemitsu M.A."/>
            <person name="Giersch R.M."/>
            <person name="Beal B.F."/>
            <person name="Arriagada G."/>
            <person name="Davis B.W."/>
            <person name="Ostrander E.A."/>
            <person name="Goff S.P."/>
            <person name="Metzger M.J."/>
        </authorList>
    </citation>
    <scope>NUCLEOTIDE SEQUENCE</scope>
    <source>
        <strain evidence="14">MELC-2E11</strain>
        <tissue evidence="14">Siphon/mantle</tissue>
    </source>
</reference>
<evidence type="ECO:0000256" key="3">
    <source>
        <dbReference type="ARBA" id="ARBA00022553"/>
    </source>
</evidence>
<dbReference type="InterPro" id="IPR008271">
    <property type="entry name" value="Ser/Thr_kinase_AS"/>
</dbReference>
<dbReference type="InterPro" id="IPR017441">
    <property type="entry name" value="Protein_kinase_ATP_BS"/>
</dbReference>
<evidence type="ECO:0000256" key="2">
    <source>
        <dbReference type="ARBA" id="ARBA00022473"/>
    </source>
</evidence>
<name>A0ABY7DCR2_MYAAR</name>
<evidence type="ECO:0000256" key="6">
    <source>
        <dbReference type="ARBA" id="ARBA00022782"/>
    </source>
</evidence>
<comment type="similarity">
    <text evidence="12">Belongs to the protein kinase superfamily.</text>
</comment>
<evidence type="ECO:0000256" key="10">
    <source>
        <dbReference type="ARBA" id="ARBA00022871"/>
    </source>
</evidence>
<keyword evidence="15" id="KW-1185">Reference proteome</keyword>
<dbReference type="Gene3D" id="1.10.510.10">
    <property type="entry name" value="Transferase(Phosphotransferase) domain 1"/>
    <property type="match status" value="1"/>
</dbReference>
<evidence type="ECO:0000256" key="8">
    <source>
        <dbReference type="ARBA" id="ARBA00022842"/>
    </source>
</evidence>
<evidence type="ECO:0000313" key="15">
    <source>
        <dbReference type="Proteomes" id="UP001164746"/>
    </source>
</evidence>
<keyword evidence="4" id="KW-0479">Metal-binding</keyword>
<keyword evidence="7 11" id="KW-0067">ATP-binding</keyword>
<keyword evidence="9" id="KW-0832">Ubl conjugation</keyword>
<keyword evidence="5 11" id="KW-0547">Nucleotide-binding</keyword>
<comment type="cofactor">
    <cofactor evidence="1">
        <name>Mg(2+)</name>
        <dbReference type="ChEBI" id="CHEBI:18420"/>
    </cofactor>
</comment>
<dbReference type="SMART" id="SM00220">
    <property type="entry name" value="S_TKc"/>
    <property type="match status" value="1"/>
</dbReference>
<evidence type="ECO:0000256" key="12">
    <source>
        <dbReference type="RuleBase" id="RU000304"/>
    </source>
</evidence>
<keyword evidence="6" id="KW-0221">Differentiation</keyword>
<dbReference type="PROSITE" id="PS50011">
    <property type="entry name" value="PROTEIN_KINASE_DOM"/>
    <property type="match status" value="1"/>
</dbReference>
<keyword evidence="8" id="KW-0460">Magnesium</keyword>
<dbReference type="InterPro" id="IPR011009">
    <property type="entry name" value="Kinase-like_dom_sf"/>
</dbReference>
<dbReference type="PIRSF" id="PIRSF000654">
    <property type="entry name" value="Integrin-linked_kinase"/>
    <property type="match status" value="1"/>
</dbReference>
<dbReference type="SUPFAM" id="SSF56112">
    <property type="entry name" value="Protein kinase-like (PK-like)"/>
    <property type="match status" value="1"/>
</dbReference>
<evidence type="ECO:0000256" key="1">
    <source>
        <dbReference type="ARBA" id="ARBA00001946"/>
    </source>
</evidence>
<organism evidence="14 15">
    <name type="scientific">Mya arenaria</name>
    <name type="common">Soft-shell clam</name>
    <dbReference type="NCBI Taxonomy" id="6604"/>
    <lineage>
        <taxon>Eukaryota</taxon>
        <taxon>Metazoa</taxon>
        <taxon>Spiralia</taxon>
        <taxon>Lophotrochozoa</taxon>
        <taxon>Mollusca</taxon>
        <taxon>Bivalvia</taxon>
        <taxon>Autobranchia</taxon>
        <taxon>Heteroconchia</taxon>
        <taxon>Euheterodonta</taxon>
        <taxon>Imparidentia</taxon>
        <taxon>Neoheterodontei</taxon>
        <taxon>Myida</taxon>
        <taxon>Myoidea</taxon>
        <taxon>Myidae</taxon>
        <taxon>Mya</taxon>
    </lineage>
</organism>
<dbReference type="PANTHER" id="PTHR24346:SF102">
    <property type="entry name" value="TESTIS-SPECIFIC SERINE_THREONINE-PROTEIN KINASE 1"/>
    <property type="match status" value="1"/>
</dbReference>
<evidence type="ECO:0000256" key="11">
    <source>
        <dbReference type="PROSITE-ProRule" id="PRU10141"/>
    </source>
</evidence>
<proteinExistence type="inferred from homology"/>
<dbReference type="Pfam" id="PF00069">
    <property type="entry name" value="Pkinase"/>
    <property type="match status" value="1"/>
</dbReference>
<dbReference type="PANTHER" id="PTHR24346">
    <property type="entry name" value="MAP/MICROTUBULE AFFINITY-REGULATING KINASE"/>
    <property type="match status" value="1"/>
</dbReference>
<evidence type="ECO:0000256" key="7">
    <source>
        <dbReference type="ARBA" id="ARBA00022840"/>
    </source>
</evidence>
<sequence>MEKTTQRKFIRMADILTSKGYRIGQEIGEGTYSKVRTVEKTSDGNTYAVKIVDRAKVRKDYLKKFMPRELEIIPLLKHENVINTFEIIQTRDFVFQVMEYAEKGDVLQLIHRQGFLPEEKCKNIFRDISKGIKYMHDLNIAHRDLKCENILIFHDNRAAVSDFGFSRAFDSTSNVITCQTFCGSSAYASPELLRGIPYDPKLNDAWSLGIILFTMLNGSMPFPDGNVTRMVQKQLSRDYQFSERLQDKVSAGPRQTVFRTLDPNINSRPTCADILEMDWLKT</sequence>
<keyword evidence="10" id="KW-0744">Spermatogenesis</keyword>
<dbReference type="EMBL" id="CP111013">
    <property type="protein sequence ID" value="WAQ95457.1"/>
    <property type="molecule type" value="Genomic_DNA"/>
</dbReference>
<dbReference type="PROSITE" id="PS00108">
    <property type="entry name" value="PROTEIN_KINASE_ST"/>
    <property type="match status" value="1"/>
</dbReference>
<accession>A0ABY7DCR2</accession>